<dbReference type="PANTHER" id="PTHR47561">
    <property type="entry name" value="POLYSACCHARIDE DEACETYLASE FAMILY PROTEIN (AFU_ORTHOLOGUE AFUA_6G05030)"/>
    <property type="match status" value="1"/>
</dbReference>
<dbReference type="GO" id="GO:0005975">
    <property type="term" value="P:carbohydrate metabolic process"/>
    <property type="evidence" value="ECO:0007669"/>
    <property type="project" value="InterPro"/>
</dbReference>
<dbReference type="InterPro" id="IPR022560">
    <property type="entry name" value="DUF3473"/>
</dbReference>
<gene>
    <name evidence="2" type="ORF">Hfx1149_15610</name>
</gene>
<name>A0A643JWU9_9EURY</name>
<dbReference type="Gene3D" id="3.20.20.370">
    <property type="entry name" value="Glycoside hydrolase/deacetylase"/>
    <property type="match status" value="1"/>
</dbReference>
<dbReference type="PROSITE" id="PS51677">
    <property type="entry name" value="NODB"/>
    <property type="match status" value="1"/>
</dbReference>
<reference evidence="2" key="1">
    <citation type="submission" date="2019-09" db="EMBL/GenBank/DDBJ databases">
        <title>Genomic analysis of Haloferax sp. CBA1149.</title>
        <authorList>
            <person name="Roh S.W."/>
        </authorList>
    </citation>
    <scope>NUCLEOTIDE SEQUENCE</scope>
    <source>
        <strain evidence="2">CBA1149</strain>
    </source>
</reference>
<comment type="caution">
    <text evidence="2">The sequence shown here is derived from an EMBL/GenBank/DDBJ whole genome shotgun (WGS) entry which is preliminary data.</text>
</comment>
<dbReference type="Pfam" id="PF11959">
    <property type="entry name" value="DUF3473"/>
    <property type="match status" value="1"/>
</dbReference>
<proteinExistence type="predicted"/>
<dbReference type="PANTHER" id="PTHR47561:SF1">
    <property type="entry name" value="POLYSACCHARIDE DEACETYLASE FAMILY PROTEIN (AFU_ORTHOLOGUE AFUA_6G05030)"/>
    <property type="match status" value="1"/>
</dbReference>
<evidence type="ECO:0000259" key="1">
    <source>
        <dbReference type="PROSITE" id="PS51677"/>
    </source>
</evidence>
<protein>
    <submittedName>
        <fullName evidence="2">DUF3473 domain-containing protein</fullName>
    </submittedName>
</protein>
<organism evidence="2">
    <name type="scientific">Haloferax sp. CBA1149</name>
    <dbReference type="NCBI Taxonomy" id="2650753"/>
    <lineage>
        <taxon>Archaea</taxon>
        <taxon>Methanobacteriati</taxon>
        <taxon>Methanobacteriota</taxon>
        <taxon>Stenosarchaea group</taxon>
        <taxon>Halobacteria</taxon>
        <taxon>Halobacteriales</taxon>
        <taxon>Haloferacaceae</taxon>
        <taxon>Haloferax</taxon>
    </lineage>
</organism>
<dbReference type="CDD" id="cd10941">
    <property type="entry name" value="CE4_PuuE_HpPgdA_like_2"/>
    <property type="match status" value="1"/>
</dbReference>
<dbReference type="Pfam" id="PF01522">
    <property type="entry name" value="Polysacc_deac_1"/>
    <property type="match status" value="1"/>
</dbReference>
<dbReference type="GO" id="GO:0016810">
    <property type="term" value="F:hydrolase activity, acting on carbon-nitrogen (but not peptide) bonds"/>
    <property type="evidence" value="ECO:0007669"/>
    <property type="project" value="InterPro"/>
</dbReference>
<evidence type="ECO:0000313" key="2">
    <source>
        <dbReference type="EMBL" id="KAB1185476.1"/>
    </source>
</evidence>
<feature type="domain" description="NodB homology" evidence="1">
    <location>
        <begin position="27"/>
        <end position="249"/>
    </location>
</feature>
<dbReference type="SUPFAM" id="SSF88713">
    <property type="entry name" value="Glycoside hydrolase/deacetylase"/>
    <property type="match status" value="1"/>
</dbReference>
<dbReference type="InterPro" id="IPR011330">
    <property type="entry name" value="Glyco_hydro/deAcase_b/a-brl"/>
</dbReference>
<dbReference type="AlphaFoldDB" id="A0A643JWU9"/>
<dbReference type="InterPro" id="IPR002509">
    <property type="entry name" value="NODB_dom"/>
</dbReference>
<dbReference type="InterPro" id="IPR045235">
    <property type="entry name" value="PuuE_HpPgdA-like"/>
</dbReference>
<dbReference type="EMBL" id="VZUS01000004">
    <property type="protein sequence ID" value="KAB1185476.1"/>
    <property type="molecule type" value="Genomic_DNA"/>
</dbReference>
<sequence>MTSKIHSQPVMEPQPVNALSFDLEHWYSATLVADDTTEPEDHIERSTEIVLELLDKHDVSATFFVVGQVAAEYPSLVRSLVQKGHEVASHGHTHTPLFELTKAEFAEELEQSANAIRQATGVDPIGFRAPNFSITPKTAWAFDVLNASEYRYDSSVFPVKTPLYGVSDAPTAPYVVSSSLSPFDVGMAYSGSGIVEFPISVVETPLERFSGYGFPTRIPFSGGFYARVLPSMLLRRFVRQVNRQGRPVNLYFHPWEFNEQVQIEGLPIHKRLVSYYGMDKAIQKLDNLLHEFEFDTVQSVLSPELTETTDRTSTTQVH</sequence>
<accession>A0A643JWU9</accession>